<name>A0ACB9ZIQ0_CATRO</name>
<dbReference type="Proteomes" id="UP001060085">
    <property type="component" value="Linkage Group LG08"/>
</dbReference>
<comment type="caution">
    <text evidence="1">The sequence shown here is derived from an EMBL/GenBank/DDBJ whole genome shotgun (WGS) entry which is preliminary data.</text>
</comment>
<keyword evidence="2" id="KW-1185">Reference proteome</keyword>
<accession>A0ACB9ZIQ0</accession>
<proteinExistence type="predicted"/>
<sequence length="1261" mass="140145">MATSREESDEVVQKQGIGEEVEDDEHDSRDIVLQRYFLQEWKLVKSLLEDIVSRGGVTDFSSVYKIRSIMDKYQEQGQLLEPYLESIVSPLMSIIRSKTTELGLASDEILEVIKPLCIIIYSLVTVCGYKAVIKFFPHQVSDLEIAVAVLEKCHKTTPGTSLRHESTGEMEAKCVILLWLSILVLIPFDLSSVDTTMADNNDMDGDKLPPLVERVLGFSTDFLSNAGPMRTMAGLLLSRLLTRPDMSKAFTRFIDWTHGVLSSVTDDVVDHFRLLGAIEALAAVSKSGSPKLLLEVVPIVWNDTSMLTKSKTAARSPLLRKYVVKLTQRLALICLPNRSPSWHYVGKNSILGEHIVSDTTKSSLHSDTTKRNSNFSYEDASLQEEDMEVPEIVEEIIELLLSGLRDTDTVVRWSAAKGIGRIASRLTYTLADEVLSSVLELFSPGEGDGSWHGGCLALAELGRRGLLLPVNFPKVVPVVVKALHYDIRRGPHSVGSHVRDAAAYVCWAFGRAYYHTDMRSVLEELAPHLLAVACYDREVNCRRAAAAAFQENVGRQGNFPHGIDIVNMADYFALASRVNSYLHVAVSIAEYDGYLYPFVDELLCSKICHWDKGLRELAANALSALVKYEPDYFANVVLDKLIPCTLSTDLCMRHGATLAVGAVVLALHQCAYVLSTDKHKQVSVIVPAIEKARLYRGKGGEIMRSAVSRFIECISLARVHVTDKIKRTLLDTVNENLKHPNSSIQSAAVEALKCFTHAYLMGMEDKSINEMLSKYLQQLSDANVAARRGSSLALGVLPIDFLAKQWKTVLSKLCSSCLIEDNPEDRDAEARVNAVRGLVSVCETLTERTNLSFFASGETSSSLLLFIKNEVMQSLFKALEDYSVDNRGDVGSWVREAAIIGLEKCTYILCQRSLLNFGRESLGTQSSELDMVETTEEQYFDETLATNLVGGLVKQAVEKMDKLRELSAKVIQRLLYTKTVYVPFIAFREKLEKLIPKDADSEWAEPTFSYPCFVELLQFTCYSKYLISGLVISIGGLQDSLRKASLSALLDYLQISEAGARELNLSSDILWVLQNYKRCDRVIVPTLKTIEILFSKKVFLKMEAHTPVFCAGILNSLSVELRGSKDFSKLYSGIAILGYIASILEPVNVQAFAHLLTFLSHRYPKIRKAAAEQVYLVLLENGTLVAEDKIDKALEIISETCWEGDLNEAKSKRVELCNMLGLEANQIPNARSGSTKDTEQKKPAKLDENASYSSLVESAGF</sequence>
<protein>
    <submittedName>
        <fullName evidence="1">Uncharacterized protein</fullName>
    </submittedName>
</protein>
<evidence type="ECO:0000313" key="2">
    <source>
        <dbReference type="Proteomes" id="UP001060085"/>
    </source>
</evidence>
<dbReference type="EMBL" id="CM044708">
    <property type="protein sequence ID" value="KAI5647388.1"/>
    <property type="molecule type" value="Genomic_DNA"/>
</dbReference>
<reference evidence="2" key="1">
    <citation type="journal article" date="2023" name="Nat. Plants">
        <title>Single-cell RNA sequencing provides a high-resolution roadmap for understanding the multicellular compartmentation of specialized metabolism.</title>
        <authorList>
            <person name="Sun S."/>
            <person name="Shen X."/>
            <person name="Li Y."/>
            <person name="Li Y."/>
            <person name="Wang S."/>
            <person name="Li R."/>
            <person name="Zhang H."/>
            <person name="Shen G."/>
            <person name="Guo B."/>
            <person name="Wei J."/>
            <person name="Xu J."/>
            <person name="St-Pierre B."/>
            <person name="Chen S."/>
            <person name="Sun C."/>
        </authorList>
    </citation>
    <scope>NUCLEOTIDE SEQUENCE [LARGE SCALE GENOMIC DNA]</scope>
</reference>
<organism evidence="1 2">
    <name type="scientific">Catharanthus roseus</name>
    <name type="common">Madagascar periwinkle</name>
    <name type="synonym">Vinca rosea</name>
    <dbReference type="NCBI Taxonomy" id="4058"/>
    <lineage>
        <taxon>Eukaryota</taxon>
        <taxon>Viridiplantae</taxon>
        <taxon>Streptophyta</taxon>
        <taxon>Embryophyta</taxon>
        <taxon>Tracheophyta</taxon>
        <taxon>Spermatophyta</taxon>
        <taxon>Magnoliopsida</taxon>
        <taxon>eudicotyledons</taxon>
        <taxon>Gunneridae</taxon>
        <taxon>Pentapetalae</taxon>
        <taxon>asterids</taxon>
        <taxon>lamiids</taxon>
        <taxon>Gentianales</taxon>
        <taxon>Apocynaceae</taxon>
        <taxon>Rauvolfioideae</taxon>
        <taxon>Vinceae</taxon>
        <taxon>Catharanthinae</taxon>
        <taxon>Catharanthus</taxon>
    </lineage>
</organism>
<evidence type="ECO:0000313" key="1">
    <source>
        <dbReference type="EMBL" id="KAI5647388.1"/>
    </source>
</evidence>
<gene>
    <name evidence="1" type="ORF">M9H77_33393</name>
</gene>